<keyword evidence="2" id="KW-0472">Membrane</keyword>
<keyword evidence="2" id="KW-0812">Transmembrane</keyword>
<dbReference type="Pfam" id="PF01757">
    <property type="entry name" value="Acyl_transf_3"/>
    <property type="match status" value="1"/>
</dbReference>
<protein>
    <recommendedName>
        <fullName evidence="3">Acyltransferase 3 domain-containing protein</fullName>
    </recommendedName>
</protein>
<feature type="transmembrane region" description="Helical" evidence="2">
    <location>
        <begin position="69"/>
        <end position="90"/>
    </location>
</feature>
<reference evidence="4 5" key="1">
    <citation type="submission" date="2016-08" db="EMBL/GenBank/DDBJ databases">
        <title>Hymenobacter coccineus sp. nov., Hymenobacter lapidarius sp. nov. and Hymenobacter glacialis sp. nov., isolated from Antarctic soil.</title>
        <authorList>
            <person name="Sedlacek I."/>
            <person name="Kralova S."/>
            <person name="Kyrova K."/>
            <person name="Maslanova I."/>
            <person name="Stankova E."/>
            <person name="Vrbovska V."/>
            <person name="Nemec M."/>
            <person name="Bartak M."/>
            <person name="Svec P."/>
            <person name="Busse H.-J."/>
            <person name="Pantucek R."/>
        </authorList>
    </citation>
    <scope>NUCLEOTIDE SEQUENCE [LARGE SCALE GENOMIC DNA]</scope>
    <source>
        <strain evidence="4 5">CCM 8649</strain>
    </source>
</reference>
<feature type="transmembrane region" description="Helical" evidence="2">
    <location>
        <begin position="315"/>
        <end position="336"/>
    </location>
</feature>
<feature type="transmembrane region" description="Helical" evidence="2">
    <location>
        <begin position="23"/>
        <end position="49"/>
    </location>
</feature>
<sequence>MAVFGFHAFITIGPQHTVIPRAFSVLVLGALGVNFFYVLSGFLITYLLLEEEQQHQSVDLRAFYRRRVLRIWPLFYACVAYGFLVAPLLMHLLRVPYHETAGLALHLAFLGNLDTVWRGGQPTSSGLAVLWSVAIEEQFYLVWPVLLMFLFRRWRPGAFLLVIAVCLAFRYQHYANEALIYRHSLAVMSDMAMGGAAAWACFSFPALRQHIAGWSRWTVAGLYVAVLVLIAAQRVLPVTPGAVAVQRITRSALFVLVIVEQNYATHSWFKIKNSRWLTYWGTFTYGFYCLHPIVLDWLVFASEHLHLPPTLLNTLVRAAVGLLLSGSLAWLSFTYWERPFLKMKNRRPPVAGATTAPHGDAPAAPPGQEEASLPNGAQATVLAEVVAAS</sequence>
<evidence type="ECO:0000256" key="1">
    <source>
        <dbReference type="SAM" id="MobiDB-lite"/>
    </source>
</evidence>
<dbReference type="GO" id="GO:0016747">
    <property type="term" value="F:acyltransferase activity, transferring groups other than amino-acyl groups"/>
    <property type="evidence" value="ECO:0007669"/>
    <property type="project" value="InterPro"/>
</dbReference>
<keyword evidence="2" id="KW-1133">Transmembrane helix</keyword>
<evidence type="ECO:0000313" key="5">
    <source>
        <dbReference type="Proteomes" id="UP000177506"/>
    </source>
</evidence>
<dbReference type="PANTHER" id="PTHR23028:SF53">
    <property type="entry name" value="ACYL_TRANSF_3 DOMAIN-CONTAINING PROTEIN"/>
    <property type="match status" value="1"/>
</dbReference>
<gene>
    <name evidence="4" type="ORF">BEN49_02105</name>
</gene>
<feature type="transmembrane region" description="Helical" evidence="2">
    <location>
        <begin position="128"/>
        <end position="151"/>
    </location>
</feature>
<dbReference type="GO" id="GO:0016020">
    <property type="term" value="C:membrane"/>
    <property type="evidence" value="ECO:0007669"/>
    <property type="project" value="TreeGrafter"/>
</dbReference>
<feature type="transmembrane region" description="Helical" evidence="2">
    <location>
        <begin position="276"/>
        <end position="295"/>
    </location>
</feature>
<name>A0A1G1SY85_9BACT</name>
<dbReference type="InterPro" id="IPR050879">
    <property type="entry name" value="Acyltransferase_3"/>
</dbReference>
<dbReference type="AlphaFoldDB" id="A0A1G1SY85"/>
<feature type="transmembrane region" description="Helical" evidence="2">
    <location>
        <begin position="158"/>
        <end position="174"/>
    </location>
</feature>
<dbReference type="EMBL" id="MDZA01000415">
    <property type="protein sequence ID" value="OGX83570.1"/>
    <property type="molecule type" value="Genomic_DNA"/>
</dbReference>
<feature type="transmembrane region" description="Helical" evidence="2">
    <location>
        <begin position="180"/>
        <end position="202"/>
    </location>
</feature>
<feature type="domain" description="Acyltransferase 3" evidence="3">
    <location>
        <begin position="2"/>
        <end position="329"/>
    </location>
</feature>
<dbReference type="GO" id="GO:0000271">
    <property type="term" value="P:polysaccharide biosynthetic process"/>
    <property type="evidence" value="ECO:0007669"/>
    <property type="project" value="TreeGrafter"/>
</dbReference>
<feature type="compositionally biased region" description="Low complexity" evidence="1">
    <location>
        <begin position="351"/>
        <end position="362"/>
    </location>
</feature>
<keyword evidence="5" id="KW-1185">Reference proteome</keyword>
<evidence type="ECO:0000256" key="2">
    <source>
        <dbReference type="SAM" id="Phobius"/>
    </source>
</evidence>
<feature type="transmembrane region" description="Helical" evidence="2">
    <location>
        <begin position="248"/>
        <end position="264"/>
    </location>
</feature>
<feature type="region of interest" description="Disordered" evidence="1">
    <location>
        <begin position="349"/>
        <end position="374"/>
    </location>
</feature>
<dbReference type="InterPro" id="IPR002656">
    <property type="entry name" value="Acyl_transf_3_dom"/>
</dbReference>
<comment type="caution">
    <text evidence="4">The sequence shown here is derived from an EMBL/GenBank/DDBJ whole genome shotgun (WGS) entry which is preliminary data.</text>
</comment>
<feature type="transmembrane region" description="Helical" evidence="2">
    <location>
        <begin position="214"/>
        <end position="236"/>
    </location>
</feature>
<dbReference type="OrthoDB" id="9796461at2"/>
<evidence type="ECO:0000313" key="4">
    <source>
        <dbReference type="EMBL" id="OGX83570.1"/>
    </source>
</evidence>
<accession>A0A1G1SY85</accession>
<dbReference type="PANTHER" id="PTHR23028">
    <property type="entry name" value="ACETYLTRANSFERASE"/>
    <property type="match status" value="1"/>
</dbReference>
<evidence type="ECO:0000259" key="3">
    <source>
        <dbReference type="Pfam" id="PF01757"/>
    </source>
</evidence>
<proteinExistence type="predicted"/>
<organism evidence="4 5">
    <name type="scientific">Hymenobacter coccineus</name>
    <dbReference type="NCBI Taxonomy" id="1908235"/>
    <lineage>
        <taxon>Bacteria</taxon>
        <taxon>Pseudomonadati</taxon>
        <taxon>Bacteroidota</taxon>
        <taxon>Cytophagia</taxon>
        <taxon>Cytophagales</taxon>
        <taxon>Hymenobacteraceae</taxon>
        <taxon>Hymenobacter</taxon>
    </lineage>
</organism>
<dbReference type="Proteomes" id="UP000177506">
    <property type="component" value="Unassembled WGS sequence"/>
</dbReference>